<name>A0A7R9HC86_TIMPO</name>
<sequence>MALGVYLEELTANDAWDHYLLSSQHHMSAVVSRPPLVPLGPQDPIMDPLRNLEHDPKPATPIHLVGSLPPPGSGDIISQSSDAKDVGYLHPLPGHVKDSVATPTSKASVQPVGALPLPGSGGAFPEAGGVGARQSKVKTPPSRFAYGGGGAIISTTNGNLWPGESEVTCRSAMSKRFVRGHLPSKEDYGICDMSLEVKELFNKWYDILVKENYVFDFNRELELYCVKDVENLWKAYLKFRVMLMDKAKVYPFKEACTSAGTAMLVYHLSNLKENTVGINPNGDYQCADQKLHVTVQWPCWEAHRRGVSILHVGNGHEEYARPLCNSDRTTPIKNSHHETMETRYEATRACVEKFKNAGYMVVEM</sequence>
<protein>
    <submittedName>
        <fullName evidence="1">Uncharacterized protein</fullName>
    </submittedName>
</protein>
<proteinExistence type="predicted"/>
<evidence type="ECO:0000313" key="1">
    <source>
        <dbReference type="EMBL" id="CAD7414035.1"/>
    </source>
</evidence>
<reference evidence="1" key="1">
    <citation type="submission" date="2020-11" db="EMBL/GenBank/DDBJ databases">
        <authorList>
            <person name="Tran Van P."/>
        </authorList>
    </citation>
    <scope>NUCLEOTIDE SEQUENCE</scope>
</reference>
<gene>
    <name evidence="1" type="ORF">TPSB3V08_LOCUS9409</name>
</gene>
<organism evidence="1">
    <name type="scientific">Timema poppense</name>
    <name type="common">Walking stick</name>
    <dbReference type="NCBI Taxonomy" id="170557"/>
    <lineage>
        <taxon>Eukaryota</taxon>
        <taxon>Metazoa</taxon>
        <taxon>Ecdysozoa</taxon>
        <taxon>Arthropoda</taxon>
        <taxon>Hexapoda</taxon>
        <taxon>Insecta</taxon>
        <taxon>Pterygota</taxon>
        <taxon>Neoptera</taxon>
        <taxon>Polyneoptera</taxon>
        <taxon>Phasmatodea</taxon>
        <taxon>Timematodea</taxon>
        <taxon>Timematoidea</taxon>
        <taxon>Timematidae</taxon>
        <taxon>Timema</taxon>
    </lineage>
</organism>
<accession>A0A7R9HC86</accession>
<dbReference type="EMBL" id="OD007486">
    <property type="protein sequence ID" value="CAD7414035.1"/>
    <property type="molecule type" value="Genomic_DNA"/>
</dbReference>
<dbReference type="AlphaFoldDB" id="A0A7R9HC86"/>